<organism evidence="2 3">
    <name type="scientific">Aromatoleum buckelii</name>
    <dbReference type="NCBI Taxonomy" id="200254"/>
    <lineage>
        <taxon>Bacteria</taxon>
        <taxon>Pseudomonadati</taxon>
        <taxon>Pseudomonadota</taxon>
        <taxon>Betaproteobacteria</taxon>
        <taxon>Rhodocyclales</taxon>
        <taxon>Rhodocyclaceae</taxon>
        <taxon>Aromatoleum</taxon>
    </lineage>
</organism>
<dbReference type="SUPFAM" id="SSF52096">
    <property type="entry name" value="ClpP/crotonase"/>
    <property type="match status" value="1"/>
</dbReference>
<name>A0ABX1N6H3_9RHOO</name>
<dbReference type="EMBL" id="WTVH01000038">
    <property type="protein sequence ID" value="NMF94850.1"/>
    <property type="molecule type" value="Genomic_DNA"/>
</dbReference>
<dbReference type="InterPro" id="IPR014748">
    <property type="entry name" value="Enoyl-CoA_hydra_C"/>
</dbReference>
<evidence type="ECO:0000313" key="2">
    <source>
        <dbReference type="EMBL" id="NMF94850.1"/>
    </source>
</evidence>
<sequence length="266" mass="28595">MADTVLLDVSNRVATLTLNRPAQLNALSIEMMQDLLGAVRELRDLKDVDVVVIAGAGDHFMAGGDLKDFATQFHLAPQARMVAFRAIIEKHINPAVEMLQSLHQPVIAKVRGACAGFGLSLMLGCDLALCADSAKFTTAYSSIGLAADGGLTYFLPRVVGSRKALELLLLAERFDAAEALRLGLVNRVLPSAALDAETDQLVVRLQSGPREAYGEIKRLVASSYDAQIESQLESEAEAFGRCSATGDFVEGITAFLEKRKPAFRGM</sequence>
<evidence type="ECO:0000313" key="3">
    <source>
        <dbReference type="Proteomes" id="UP000601990"/>
    </source>
</evidence>
<dbReference type="InterPro" id="IPR029045">
    <property type="entry name" value="ClpP/crotonase-like_dom_sf"/>
</dbReference>
<comment type="similarity">
    <text evidence="1">Belongs to the enoyl-CoA hydratase/isomerase family.</text>
</comment>
<evidence type="ECO:0000256" key="1">
    <source>
        <dbReference type="ARBA" id="ARBA00005254"/>
    </source>
</evidence>
<reference evidence="2" key="1">
    <citation type="submission" date="2019-12" db="EMBL/GenBank/DDBJ databases">
        <title>Comparative genomics gives insights into the taxonomy of the Azoarcus-Aromatoleum group and reveals separate origins of nif in the plant-associated Azoarcus and non-plant-associated Aromatoleum sub-groups.</title>
        <authorList>
            <person name="Lafos M."/>
            <person name="Maluk M."/>
            <person name="Batista M."/>
            <person name="Junghare M."/>
            <person name="Carmona M."/>
            <person name="Faoro H."/>
            <person name="Cruz L.M."/>
            <person name="Battistoni F."/>
            <person name="De Souza E."/>
            <person name="Pedrosa F."/>
            <person name="Chen W.-M."/>
            <person name="Poole P.S."/>
            <person name="Dixon R.A."/>
            <person name="James E.K."/>
        </authorList>
    </citation>
    <scope>NUCLEOTIDE SEQUENCE</scope>
    <source>
        <strain evidence="2">U120</strain>
    </source>
</reference>
<keyword evidence="3" id="KW-1185">Reference proteome</keyword>
<dbReference type="Pfam" id="PF00378">
    <property type="entry name" value="ECH_1"/>
    <property type="match status" value="1"/>
</dbReference>
<gene>
    <name evidence="2" type="ORF">GO608_16150</name>
</gene>
<dbReference type="InterPro" id="IPR001753">
    <property type="entry name" value="Enoyl-CoA_hydra/iso"/>
</dbReference>
<dbReference type="Gene3D" id="3.90.226.10">
    <property type="entry name" value="2-enoyl-CoA Hydratase, Chain A, domain 1"/>
    <property type="match status" value="1"/>
</dbReference>
<dbReference type="PANTHER" id="PTHR43459:SF1">
    <property type="entry name" value="EG:BACN32G11.4 PROTEIN"/>
    <property type="match status" value="1"/>
</dbReference>
<comment type="caution">
    <text evidence="2">The sequence shown here is derived from an EMBL/GenBank/DDBJ whole genome shotgun (WGS) entry which is preliminary data.</text>
</comment>
<accession>A0ABX1N6H3</accession>
<dbReference type="Gene3D" id="1.10.12.10">
    <property type="entry name" value="Lyase 2-enoyl-coa Hydratase, Chain A, domain 2"/>
    <property type="match status" value="1"/>
</dbReference>
<proteinExistence type="inferred from homology"/>
<dbReference type="PANTHER" id="PTHR43459">
    <property type="entry name" value="ENOYL-COA HYDRATASE"/>
    <property type="match status" value="1"/>
</dbReference>
<dbReference type="CDD" id="cd06558">
    <property type="entry name" value="crotonase-like"/>
    <property type="match status" value="1"/>
</dbReference>
<dbReference type="Proteomes" id="UP000601990">
    <property type="component" value="Unassembled WGS sequence"/>
</dbReference>
<protein>
    <submittedName>
        <fullName evidence="2">Enoyl-CoA hydratase</fullName>
    </submittedName>
</protein>